<organism evidence="1 2">
    <name type="scientific">Vanrija pseudolonga</name>
    <dbReference type="NCBI Taxonomy" id="143232"/>
    <lineage>
        <taxon>Eukaryota</taxon>
        <taxon>Fungi</taxon>
        <taxon>Dikarya</taxon>
        <taxon>Basidiomycota</taxon>
        <taxon>Agaricomycotina</taxon>
        <taxon>Tremellomycetes</taxon>
        <taxon>Trichosporonales</taxon>
        <taxon>Trichosporonaceae</taxon>
        <taxon>Vanrija</taxon>
    </lineage>
</organism>
<keyword evidence="2" id="KW-1185">Reference proteome</keyword>
<dbReference type="RefSeq" id="XP_062630553.1">
    <property type="nucleotide sequence ID" value="XM_062774569.1"/>
</dbReference>
<protein>
    <submittedName>
        <fullName evidence="1">Uncharacterized protein</fullName>
    </submittedName>
</protein>
<dbReference type="Proteomes" id="UP000827549">
    <property type="component" value="Chromosome 6"/>
</dbReference>
<accession>A0AAF0YET0</accession>
<gene>
    <name evidence="1" type="ORF">LOC62_06G008044</name>
</gene>
<sequence>MVQANLHGDTLLPGSKYFYVEDPVLLLSLALSFDTLGSQAGTDALHTLLKALGPKGVREALNSLENSSLCKPTRDQLLLIIKHL</sequence>
<reference evidence="1" key="1">
    <citation type="submission" date="2023-10" db="EMBL/GenBank/DDBJ databases">
        <authorList>
            <person name="Noh H."/>
        </authorList>
    </citation>
    <scope>NUCLEOTIDE SEQUENCE</scope>
    <source>
        <strain evidence="1">DUCC4014</strain>
    </source>
</reference>
<dbReference type="EMBL" id="CP086719">
    <property type="protein sequence ID" value="WOO84527.1"/>
    <property type="molecule type" value="Genomic_DNA"/>
</dbReference>
<evidence type="ECO:0000313" key="1">
    <source>
        <dbReference type="EMBL" id="WOO84527.1"/>
    </source>
</evidence>
<dbReference type="AlphaFoldDB" id="A0AAF0YET0"/>
<name>A0AAF0YET0_9TREE</name>
<evidence type="ECO:0000313" key="2">
    <source>
        <dbReference type="Proteomes" id="UP000827549"/>
    </source>
</evidence>
<proteinExistence type="predicted"/>
<dbReference type="GeneID" id="87811214"/>